<comment type="caution">
    <text evidence="2">The sequence shown here is derived from an EMBL/GenBank/DDBJ whole genome shotgun (WGS) entry which is preliminary data.</text>
</comment>
<evidence type="ECO:0000313" key="3">
    <source>
        <dbReference type="Proteomes" id="UP000256862"/>
    </source>
</evidence>
<reference evidence="3" key="1">
    <citation type="submission" date="2018-01" db="EMBL/GenBank/DDBJ databases">
        <authorList>
            <person name="Gaut B.S."/>
            <person name="Morton B.R."/>
            <person name="Clegg M.T."/>
            <person name="Duvall M.R."/>
        </authorList>
    </citation>
    <scope>NUCLEOTIDE SEQUENCE [LARGE SCALE GENOMIC DNA]</scope>
</reference>
<protein>
    <submittedName>
        <fullName evidence="2">Uncharacterized protein</fullName>
    </submittedName>
</protein>
<evidence type="ECO:0000256" key="1">
    <source>
        <dbReference type="SAM" id="MobiDB-lite"/>
    </source>
</evidence>
<dbReference type="EMBL" id="OGUS01000003">
    <property type="protein sequence ID" value="SPC05013.1"/>
    <property type="molecule type" value="Genomic_DNA"/>
</dbReference>
<evidence type="ECO:0000313" key="2">
    <source>
        <dbReference type="EMBL" id="SPC05013.1"/>
    </source>
</evidence>
<accession>A0A375FN74</accession>
<feature type="region of interest" description="Disordered" evidence="1">
    <location>
        <begin position="1"/>
        <end position="52"/>
    </location>
</feature>
<organism evidence="2 3">
    <name type="scientific">Cupriavidus oxalaticus</name>
    <dbReference type="NCBI Taxonomy" id="96344"/>
    <lineage>
        <taxon>Bacteria</taxon>
        <taxon>Pseudomonadati</taxon>
        <taxon>Pseudomonadota</taxon>
        <taxon>Betaproteobacteria</taxon>
        <taxon>Burkholderiales</taxon>
        <taxon>Burkholderiaceae</taxon>
        <taxon>Cupriavidus</taxon>
    </lineage>
</organism>
<name>A0A375FN74_9BURK</name>
<dbReference type="AlphaFoldDB" id="A0A375FN74"/>
<dbReference type="Proteomes" id="UP000256862">
    <property type="component" value="Unassembled WGS sequence"/>
</dbReference>
<sequence>MLPTRPPTRTPALPTHQRPAVTHRRQEPVLPAAPRRRAAQPAMTDGGDWETF</sequence>
<proteinExistence type="predicted"/>
<gene>
    <name evidence="2" type="ORF">CO2235_U1000001</name>
</gene>